<keyword evidence="12" id="KW-1185">Reference proteome</keyword>
<dbReference type="SUPFAM" id="SSF88659">
    <property type="entry name" value="Sigma3 and sigma4 domains of RNA polymerase sigma factors"/>
    <property type="match status" value="1"/>
</dbReference>
<dbReference type="PRINTS" id="PR00046">
    <property type="entry name" value="SIGMA70FCT"/>
</dbReference>
<evidence type="ECO:0000256" key="3">
    <source>
        <dbReference type="ARBA" id="ARBA00023015"/>
    </source>
</evidence>
<dbReference type="Proteomes" id="UP000516072">
    <property type="component" value="Chromosome"/>
</dbReference>
<dbReference type="EMBL" id="LR778175">
    <property type="protein sequence ID" value="CAB1276745.1"/>
    <property type="molecule type" value="Genomic_DNA"/>
</dbReference>
<dbReference type="InterPro" id="IPR014284">
    <property type="entry name" value="RNA_pol_sigma-70_dom"/>
</dbReference>
<dbReference type="InterPro" id="IPR036388">
    <property type="entry name" value="WH-like_DNA-bd_sf"/>
</dbReference>
<dbReference type="InterPro" id="IPR012759">
    <property type="entry name" value="RNA_pol_sigma_RpoH_proteobac"/>
</dbReference>
<dbReference type="GO" id="GO:0003677">
    <property type="term" value="F:DNA binding"/>
    <property type="evidence" value="ECO:0007669"/>
    <property type="project" value="UniProtKB-KW"/>
</dbReference>
<comment type="function">
    <text evidence="8">Sigma factors are initiation factors that promote the attachment of RNA polymerase to specific initiation sites and are then released.</text>
</comment>
<dbReference type="GO" id="GO:0006352">
    <property type="term" value="P:DNA-templated transcription initiation"/>
    <property type="evidence" value="ECO:0007669"/>
    <property type="project" value="UniProtKB-UniRule"/>
</dbReference>
<dbReference type="InterPro" id="IPR007630">
    <property type="entry name" value="RNA_pol_sigma70_r4"/>
</dbReference>
<evidence type="ECO:0000313" key="12">
    <source>
        <dbReference type="Proteomes" id="UP000516072"/>
    </source>
</evidence>
<keyword evidence="7 8" id="KW-0804">Transcription</keyword>
<dbReference type="AlphaFoldDB" id="A0A7G1QAS2"/>
<keyword evidence="6 8" id="KW-0238">DNA-binding</keyword>
<evidence type="ECO:0000256" key="8">
    <source>
        <dbReference type="RuleBase" id="RU362124"/>
    </source>
</evidence>
<evidence type="ECO:0000256" key="1">
    <source>
        <dbReference type="ARBA" id="ARBA00007788"/>
    </source>
</evidence>
<dbReference type="InterPro" id="IPR050813">
    <property type="entry name" value="Sigma-70_Factor"/>
</dbReference>
<accession>A0A7G1QAS2</accession>
<dbReference type="Pfam" id="PF04545">
    <property type="entry name" value="Sigma70_r4"/>
    <property type="match status" value="1"/>
</dbReference>
<keyword evidence="2" id="KW-0963">Cytoplasm</keyword>
<dbReference type="SUPFAM" id="SSF88946">
    <property type="entry name" value="Sigma2 domain of RNA polymerase sigma factors"/>
    <property type="match status" value="1"/>
</dbReference>
<dbReference type="InterPro" id="IPR009042">
    <property type="entry name" value="RNA_pol_sigma70_r1_2"/>
</dbReference>
<keyword evidence="3 8" id="KW-0805">Transcription regulation</keyword>
<organism evidence="11 12">
    <name type="scientific">Candidatus Nitrosacidococcus tergens</name>
    <dbReference type="NCBI Taxonomy" id="553981"/>
    <lineage>
        <taxon>Bacteria</taxon>
        <taxon>Pseudomonadati</taxon>
        <taxon>Pseudomonadota</taxon>
        <taxon>Gammaproteobacteria</taxon>
        <taxon>Chromatiales</taxon>
        <taxon>Chromatiaceae</taxon>
        <taxon>Candidatus Nitrosacidococcus</taxon>
    </lineage>
</organism>
<comment type="similarity">
    <text evidence="1 8">Belongs to the sigma-70 factor family.</text>
</comment>
<dbReference type="InterPro" id="IPR013324">
    <property type="entry name" value="RNA_pol_sigma_r3/r4-like"/>
</dbReference>
<dbReference type="Pfam" id="PF00140">
    <property type="entry name" value="Sigma70_r1_2"/>
    <property type="match status" value="1"/>
</dbReference>
<dbReference type="PANTHER" id="PTHR30376">
    <property type="entry name" value="SIGMA FACTOR RPOH HEAT SHOCK RELATED"/>
    <property type="match status" value="1"/>
</dbReference>
<protein>
    <recommendedName>
        <fullName evidence="8">RNA polymerase sigma factor</fullName>
    </recommendedName>
</protein>
<dbReference type="Gene3D" id="1.10.10.10">
    <property type="entry name" value="Winged helix-like DNA-binding domain superfamily/Winged helix DNA-binding domain"/>
    <property type="match status" value="1"/>
</dbReference>
<dbReference type="InterPro" id="IPR013325">
    <property type="entry name" value="RNA_pol_sigma_r2"/>
</dbReference>
<feature type="domain" description="RNA polymerase sigma-70" evidence="10">
    <location>
        <begin position="254"/>
        <end position="280"/>
    </location>
</feature>
<evidence type="ECO:0000256" key="6">
    <source>
        <dbReference type="ARBA" id="ARBA00023125"/>
    </source>
</evidence>
<dbReference type="NCBIfam" id="NF005143">
    <property type="entry name" value="PRK06596.1"/>
    <property type="match status" value="1"/>
</dbReference>
<proteinExistence type="inferred from homology"/>
<reference evidence="11 12" key="1">
    <citation type="submission" date="2020-03" db="EMBL/GenBank/DDBJ databases">
        <authorList>
            <person name="Picone N."/>
        </authorList>
    </citation>
    <scope>NUCLEOTIDE SEQUENCE [LARGE SCALE GENOMIC DNA]</scope>
    <source>
        <strain evidence="11">NSCAC1</strain>
    </source>
</reference>
<keyword evidence="5 8" id="KW-0731">Sigma factor</keyword>
<dbReference type="InterPro" id="IPR007627">
    <property type="entry name" value="RNA_pol_sigma70_r2"/>
</dbReference>
<evidence type="ECO:0000256" key="7">
    <source>
        <dbReference type="ARBA" id="ARBA00023163"/>
    </source>
</evidence>
<gene>
    <name evidence="11" type="primary">rpoH</name>
    <name evidence="11" type="ORF">NSCAC_1325</name>
</gene>
<feature type="domain" description="RNA polymerase sigma-70" evidence="9">
    <location>
        <begin position="82"/>
        <end position="95"/>
    </location>
</feature>
<keyword evidence="4" id="KW-0346">Stress response</keyword>
<dbReference type="GO" id="GO:0016987">
    <property type="term" value="F:sigma factor activity"/>
    <property type="evidence" value="ECO:0007669"/>
    <property type="project" value="UniProtKB-UniRule"/>
</dbReference>
<sequence length="286" mass="33175">MDITLSDNNRLMPSITSNNSLDSYYREISNIPVLSADQEYELACRLRDGNDLEAARWLILSHLRFVAYIARGYTGYGLALTDLIQEGNIGLMKAVKRFDPAQKVRLVSFAVYWIRAEIHEFIIRNWRIVRIATTKTQRKLFFKLRSTKKHLGWLNTQERNEIAAELAVSPEHVMEMEARLSAQDNSYDIKNEDEEYTLAPVNYLTDISTDPAYQLEQLDYDETYNKRLQQALASLDERSLDIVNQRWLTDSKSTLHDLAAKHKISAERVRQLENNAMKKLRDTIGN</sequence>
<name>A0A7G1QAS2_9GAMM</name>
<dbReference type="PROSITE" id="PS00715">
    <property type="entry name" value="SIGMA70_1"/>
    <property type="match status" value="1"/>
</dbReference>
<dbReference type="NCBIfam" id="TIGR02937">
    <property type="entry name" value="sigma70-ECF"/>
    <property type="match status" value="1"/>
</dbReference>
<dbReference type="KEGG" id="ntg:NSCAC_1325"/>
<evidence type="ECO:0000259" key="9">
    <source>
        <dbReference type="PROSITE" id="PS00715"/>
    </source>
</evidence>
<dbReference type="RefSeq" id="WP_197744016.1">
    <property type="nucleotide sequence ID" value="NZ_LR778175.1"/>
</dbReference>
<evidence type="ECO:0000256" key="5">
    <source>
        <dbReference type="ARBA" id="ARBA00023082"/>
    </source>
</evidence>
<dbReference type="NCBIfam" id="TIGR02392">
    <property type="entry name" value="rpoH_proteo"/>
    <property type="match status" value="1"/>
</dbReference>
<dbReference type="Gene3D" id="1.10.601.10">
    <property type="entry name" value="RNA Polymerase Primary Sigma Factor"/>
    <property type="match status" value="1"/>
</dbReference>
<evidence type="ECO:0000256" key="4">
    <source>
        <dbReference type="ARBA" id="ARBA00023016"/>
    </source>
</evidence>
<evidence type="ECO:0000256" key="2">
    <source>
        <dbReference type="ARBA" id="ARBA00022490"/>
    </source>
</evidence>
<dbReference type="PROSITE" id="PS00716">
    <property type="entry name" value="SIGMA70_2"/>
    <property type="match status" value="1"/>
</dbReference>
<dbReference type="PANTHER" id="PTHR30376:SF3">
    <property type="entry name" value="RNA POLYMERASE SIGMA FACTOR RPOH"/>
    <property type="match status" value="1"/>
</dbReference>
<dbReference type="InterPro" id="IPR000943">
    <property type="entry name" value="RNA_pol_sigma70"/>
</dbReference>
<evidence type="ECO:0000259" key="10">
    <source>
        <dbReference type="PROSITE" id="PS00716"/>
    </source>
</evidence>
<evidence type="ECO:0000313" key="11">
    <source>
        <dbReference type="EMBL" id="CAB1276745.1"/>
    </source>
</evidence>
<dbReference type="Pfam" id="PF04542">
    <property type="entry name" value="Sigma70_r2"/>
    <property type="match status" value="1"/>
</dbReference>